<reference evidence="2" key="3">
    <citation type="submission" date="2016-06" db="EMBL/GenBank/DDBJ databases">
        <authorList>
            <person name="Olsen C.W."/>
            <person name="Carey S."/>
            <person name="Hinshaw L."/>
            <person name="Karasin A.I."/>
        </authorList>
    </citation>
    <scope>NUCLEOTIDE SEQUENCE [LARGE SCALE GENOMIC DNA]</scope>
    <source>
        <strain evidence="2">PM4</strain>
    </source>
</reference>
<dbReference type="EMBL" id="LT671858">
    <property type="protein sequence ID" value="SIM41741.1"/>
    <property type="molecule type" value="Genomic_DNA"/>
</dbReference>
<reference evidence="3" key="2">
    <citation type="submission" date="2016-06" db="EMBL/GenBank/DDBJ databases">
        <authorList>
            <person name="Toshchakov V.S."/>
        </authorList>
    </citation>
    <scope>NUCLEOTIDE SEQUENCE [LARGE SCALE GENOMIC DNA]</scope>
    <source>
        <strain>PM4 (JCM 30641</strain>
        <strain evidence="3">\VKM B-2940)</strain>
    </source>
</reference>
<evidence type="ECO:0000313" key="3">
    <source>
        <dbReference type="Proteomes" id="UP000187822"/>
    </source>
</evidence>
<name>A0A1N5T0I4_9ARCH</name>
<dbReference type="Proteomes" id="UP000187822">
    <property type="component" value="Chromosome I"/>
</dbReference>
<dbReference type="EMBL" id="LT719092">
    <property type="protein sequence ID" value="SJK84276.1"/>
    <property type="molecule type" value="Genomic_DNA"/>
</dbReference>
<dbReference type="STRING" id="1673428.CPM_0391"/>
<keyword evidence="3" id="KW-1185">Reference proteome</keyword>
<dbReference type="GeneID" id="41587721"/>
<sequence>MELDPLLSEFHKEEKERNKLYSVISGLFSYLESCDITPLQIKTFRCERESFSIETVDNKGQVSVWNGFSGKIRKTSTDPLTSAKRIVNVCLGKNAGLDSDPFKNYLIISERNRSKVIENYSGQQKEVEIVNFYPFPYYEKMPVYEKFSILRSVIGIRRAMLRNDLIAEVTKETINRSLGMSTYDLWESISKILSEGVEAGLLEETSEGIKMVGFKFTSRRKFMEIYDRYFLKVNKTTLYDF</sequence>
<dbReference type="KEGG" id="cdiv:CPM_0391"/>
<gene>
    <name evidence="2" type="ORF">CPM_0391</name>
    <name evidence="1" type="ORF">CSP5_0419</name>
</gene>
<accession>A0A1N5T0I4</accession>
<proteinExistence type="predicted"/>
<reference evidence="1 4" key="1">
    <citation type="submission" date="2016-04" db="EMBL/GenBank/DDBJ databases">
        <authorList>
            <person name="Evans L.H."/>
            <person name="Alamgir A."/>
            <person name="Owens N."/>
            <person name="Weber N.D."/>
            <person name="Virtaneva K."/>
            <person name="Barbian K."/>
            <person name="Babar A."/>
            <person name="Rosenke K."/>
        </authorList>
    </citation>
    <scope>NUCLEOTIDE SEQUENCE [LARGE SCALE GENOMIC DNA]</scope>
    <source>
        <strain evidence="1">S5</strain>
        <strain evidence="4">S5(T) (JCM 30642 \VKM B-2941)</strain>
    </source>
</reference>
<evidence type="ECO:0000313" key="1">
    <source>
        <dbReference type="EMBL" id="SIM41741.1"/>
    </source>
</evidence>
<evidence type="ECO:0000313" key="2">
    <source>
        <dbReference type="EMBL" id="SJK84276.1"/>
    </source>
</evidence>
<organism evidence="1 4">
    <name type="scientific">Cuniculiplasma divulgatum</name>
    <dbReference type="NCBI Taxonomy" id="1673428"/>
    <lineage>
        <taxon>Archaea</taxon>
        <taxon>Methanobacteriati</taxon>
        <taxon>Thermoplasmatota</taxon>
        <taxon>Thermoplasmata</taxon>
        <taxon>Thermoplasmatales</taxon>
        <taxon>Cuniculiplasmataceae</taxon>
        <taxon>Cuniculiplasma</taxon>
    </lineage>
</organism>
<dbReference type="Proteomes" id="UP000195607">
    <property type="component" value="Chromosome I"/>
</dbReference>
<evidence type="ECO:0000313" key="4">
    <source>
        <dbReference type="Proteomes" id="UP000195607"/>
    </source>
</evidence>
<dbReference type="RefSeq" id="WP_077075919.1">
    <property type="nucleotide sequence ID" value="NZ_LT671858.1"/>
</dbReference>
<dbReference type="AlphaFoldDB" id="A0A1N5T0I4"/>
<protein>
    <submittedName>
        <fullName evidence="1">Uncharacterized protein</fullName>
    </submittedName>
</protein>